<evidence type="ECO:0000256" key="23">
    <source>
        <dbReference type="SAM" id="MobiDB-lite"/>
    </source>
</evidence>
<evidence type="ECO:0000256" key="6">
    <source>
        <dbReference type="ARBA" id="ARBA00022723"/>
    </source>
</evidence>
<dbReference type="InterPro" id="IPR006554">
    <property type="entry name" value="Helicase-like_DEXD_c2"/>
</dbReference>
<dbReference type="OrthoDB" id="267079at2759"/>
<feature type="domain" description="Helicase ATP-binding" evidence="24">
    <location>
        <begin position="10"/>
        <end position="435"/>
    </location>
</feature>
<protein>
    <recommendedName>
        <fullName evidence="5">ATP-dependent DNA helicase CHL1</fullName>
        <ecNumber evidence="18">5.6.2.3</ecNumber>
    </recommendedName>
    <alternativeName>
        <fullName evidence="4">ATP-dependent DNA helicase chl1</fullName>
    </alternativeName>
    <alternativeName>
        <fullName evidence="17">Chromosome loss protein 1</fullName>
    </alternativeName>
    <alternativeName>
        <fullName evidence="19 20">DNA 5'-3' helicase CHL1</fullName>
    </alternativeName>
</protein>
<evidence type="ECO:0000256" key="20">
    <source>
        <dbReference type="ARBA" id="ARBA00045008"/>
    </source>
</evidence>
<dbReference type="GO" id="GO:0036297">
    <property type="term" value="P:interstrand cross-link repair"/>
    <property type="evidence" value="ECO:0007669"/>
    <property type="project" value="EnsemblFungi"/>
</dbReference>
<keyword evidence="16" id="KW-0131">Cell cycle</keyword>
<dbReference type="InParanoid" id="A0A165G6Y9"/>
<dbReference type="PROSITE" id="PS51193">
    <property type="entry name" value="HELICASE_ATP_BIND_2"/>
    <property type="match status" value="1"/>
</dbReference>
<proteinExistence type="inferred from homology"/>
<comment type="catalytic activity">
    <reaction evidence="22">
        <text>ATP + H2O = ADP + phosphate + H(+)</text>
        <dbReference type="Rhea" id="RHEA:13065"/>
        <dbReference type="ChEBI" id="CHEBI:15377"/>
        <dbReference type="ChEBI" id="CHEBI:15378"/>
        <dbReference type="ChEBI" id="CHEBI:30616"/>
        <dbReference type="ChEBI" id="CHEBI:43474"/>
        <dbReference type="ChEBI" id="CHEBI:456216"/>
        <dbReference type="EC" id="5.6.2.3"/>
    </reaction>
</comment>
<dbReference type="GO" id="GO:0016818">
    <property type="term" value="F:hydrolase activity, acting on acid anhydrides, in phosphorus-containing anhydrides"/>
    <property type="evidence" value="ECO:0007669"/>
    <property type="project" value="InterPro"/>
</dbReference>
<keyword evidence="6" id="KW-0479">Metal-binding</keyword>
<dbReference type="Pfam" id="PF06733">
    <property type="entry name" value="DEAD_2"/>
    <property type="match status" value="1"/>
</dbReference>
<dbReference type="InterPro" id="IPR045028">
    <property type="entry name" value="DinG/Rad3-like"/>
</dbReference>
<dbReference type="NCBIfam" id="TIGR00604">
    <property type="entry name" value="rad3"/>
    <property type="match status" value="1"/>
</dbReference>
<dbReference type="PROSITE" id="PS51257">
    <property type="entry name" value="PROKAR_LIPOPROTEIN"/>
    <property type="match status" value="1"/>
</dbReference>
<feature type="region of interest" description="Disordered" evidence="23">
    <location>
        <begin position="490"/>
        <end position="520"/>
    </location>
</feature>
<evidence type="ECO:0000256" key="5">
    <source>
        <dbReference type="ARBA" id="ARBA00017386"/>
    </source>
</evidence>
<evidence type="ECO:0000256" key="16">
    <source>
        <dbReference type="ARBA" id="ARBA00023306"/>
    </source>
</evidence>
<dbReference type="GO" id="GO:0045005">
    <property type="term" value="P:DNA-templated DNA replication maintenance of fidelity"/>
    <property type="evidence" value="ECO:0007669"/>
    <property type="project" value="EnsemblFungi"/>
</dbReference>
<dbReference type="Proteomes" id="UP000076632">
    <property type="component" value="Unassembled WGS sequence"/>
</dbReference>
<dbReference type="SMART" id="SM00488">
    <property type="entry name" value="DEXDc2"/>
    <property type="match status" value="1"/>
</dbReference>
<dbReference type="OMA" id="QTHQFRD"/>
<keyword evidence="8" id="KW-0378">Hydrolase</keyword>
<dbReference type="GO" id="GO:0005524">
    <property type="term" value="F:ATP binding"/>
    <property type="evidence" value="ECO:0007669"/>
    <property type="project" value="UniProtKB-KW"/>
</dbReference>
<evidence type="ECO:0000256" key="3">
    <source>
        <dbReference type="ARBA" id="ARBA00008435"/>
    </source>
</evidence>
<dbReference type="GO" id="GO:0051536">
    <property type="term" value="F:iron-sulfur cluster binding"/>
    <property type="evidence" value="ECO:0007669"/>
    <property type="project" value="UniProtKB-KW"/>
</dbReference>
<dbReference type="PANTHER" id="PTHR11472:SF41">
    <property type="entry name" value="ATP-DEPENDENT DNA HELICASE DDX11-RELATED"/>
    <property type="match status" value="1"/>
</dbReference>
<keyword evidence="9 25" id="KW-0347">Helicase</keyword>
<evidence type="ECO:0000256" key="21">
    <source>
        <dbReference type="ARBA" id="ARBA00045702"/>
    </source>
</evidence>
<dbReference type="Gene3D" id="3.40.50.300">
    <property type="entry name" value="P-loop containing nucleotide triphosphate hydrolases"/>
    <property type="match status" value="3"/>
</dbReference>
<keyword evidence="12" id="KW-0411">Iron-sulfur</keyword>
<feature type="compositionally biased region" description="Basic and acidic residues" evidence="23">
    <location>
        <begin position="511"/>
        <end position="520"/>
    </location>
</feature>
<dbReference type="EMBL" id="KV407460">
    <property type="protein sequence ID" value="KZF21810.1"/>
    <property type="molecule type" value="Genomic_DNA"/>
</dbReference>
<reference evidence="25 26" key="1">
    <citation type="journal article" date="2016" name="Fungal Biol.">
        <title>The genome of Xylona heveae provides a window into fungal endophytism.</title>
        <authorList>
            <person name="Gazis R."/>
            <person name="Kuo A."/>
            <person name="Riley R."/>
            <person name="LaButti K."/>
            <person name="Lipzen A."/>
            <person name="Lin J."/>
            <person name="Amirebrahimi M."/>
            <person name="Hesse C.N."/>
            <person name="Spatafora J.W."/>
            <person name="Henrissat B."/>
            <person name="Hainaut M."/>
            <person name="Grigoriev I.V."/>
            <person name="Hibbett D.S."/>
        </authorList>
    </citation>
    <scope>NUCLEOTIDE SEQUENCE [LARGE SCALE GENOMIC DNA]</scope>
    <source>
        <strain evidence="25 26">TC161</strain>
    </source>
</reference>
<evidence type="ECO:0000256" key="10">
    <source>
        <dbReference type="ARBA" id="ARBA00022840"/>
    </source>
</evidence>
<dbReference type="InterPro" id="IPR006555">
    <property type="entry name" value="ATP-dep_Helicase_C"/>
</dbReference>
<sequence>MAQGKTVTVLPRNFHHPYTPYEIQLQFMNAVYSCLEDGKVAILESPTGTGKSLSLICGSLTWLRNHKRKEFEEDESTANDENEPSWIVEYAQRRRREAAAQKLSDLKERLDKIREGERRQLLEYQHGEIVRKKRKIESTQHTADTEPEARFALDDYESDEENGKTNPVQIQNSETGFSATTQELMKRLGMPIGEKRLDEEDVDDGPKIYFCSRTHSQLTQFAEELRRVKLPAGIPPEPNSESASANKNQVELEEEVRHLTLGSRRNLCINPAVSKLRSPTAINEKCLDLQQPGASKCPFLPTKEDQVLVHEFRDHVMANVRDIEDMGVLGKKLGICPYYASRSSIPPSEIITLPYPLLLQKSARESLDINLKGNVVIIDEAHNLMDAISAIYSTTISHSVLKRARTQLAIYLQKFRNRLKGKNRVYVTQVVRLMDSITVCLEKKDATLTGQDGIAQLSDLMAGKGTDQINLYKLVHYLHESKLARKVDGYTSHEQQQAGHVESKHLASSREPSKGSRATDMERAMPALSQFQAFLLALTNPSGEGRIFFIRTEDGEPSFRYMLLDPTHHFREVVEEARAVILAGGTMSPMSDYMNHLFNYLPKERLETLSCGHVIPSENLVAWPVAKGPSGLEFDFTFEKRKEDNVIDELGRAILNLCLVIPDGVVAFFPSYAYLESVIQRWQKQIGANKSIWERLSARKEVFTESKGSASVDEVLQSYSTSITNGRGGLLFSVVGGKLSEGINFSDRLGRGVIAVGLPFPNAHSAEWKAKLEYVQQSALQRGESKEQAKLAAREVYENACMRAVNQSIGRAIRHKNDYAAIVLLDKRFNLDRIQGKLPGWIREGLIQDGISKPFNTLMSSVSTFFRSKKI</sequence>
<organism evidence="25 26">
    <name type="scientific">Xylona heveae (strain CBS 132557 / TC161)</name>
    <dbReference type="NCBI Taxonomy" id="1328760"/>
    <lineage>
        <taxon>Eukaryota</taxon>
        <taxon>Fungi</taxon>
        <taxon>Dikarya</taxon>
        <taxon>Ascomycota</taxon>
        <taxon>Pezizomycotina</taxon>
        <taxon>Xylonomycetes</taxon>
        <taxon>Xylonales</taxon>
        <taxon>Xylonaceae</taxon>
        <taxon>Xylona</taxon>
    </lineage>
</organism>
<comment type="similarity">
    <text evidence="3">Belongs to the DEAD box helicase family. DEAH subfamily. DDX11/CHL1 sub-subfamily.</text>
</comment>
<evidence type="ECO:0000256" key="19">
    <source>
        <dbReference type="ARBA" id="ARBA00044998"/>
    </source>
</evidence>
<dbReference type="GO" id="GO:0005634">
    <property type="term" value="C:nucleus"/>
    <property type="evidence" value="ECO:0007669"/>
    <property type="project" value="UniProtKB-SubCell"/>
</dbReference>
<evidence type="ECO:0000256" key="17">
    <source>
        <dbReference type="ARBA" id="ARBA00029709"/>
    </source>
</evidence>
<evidence type="ECO:0000256" key="9">
    <source>
        <dbReference type="ARBA" id="ARBA00022806"/>
    </source>
</evidence>
<evidence type="ECO:0000256" key="18">
    <source>
        <dbReference type="ARBA" id="ARBA00044969"/>
    </source>
</evidence>
<dbReference type="Pfam" id="PF13307">
    <property type="entry name" value="Helicase_C_2"/>
    <property type="match status" value="1"/>
</dbReference>
<dbReference type="STRING" id="1328760.A0A165G6Y9"/>
<keyword evidence="15" id="KW-0539">Nucleus</keyword>
<dbReference type="RefSeq" id="XP_018187365.1">
    <property type="nucleotide sequence ID" value="XM_018330565.1"/>
</dbReference>
<dbReference type="GO" id="GO:0043139">
    <property type="term" value="F:5'-3' DNA helicase activity"/>
    <property type="evidence" value="ECO:0007669"/>
    <property type="project" value="UniProtKB-EC"/>
</dbReference>
<dbReference type="FunFam" id="3.40.50.300:FF:002774">
    <property type="entry name" value="ATP-dependent DNA helicase chl1"/>
    <property type="match status" value="1"/>
</dbReference>
<dbReference type="InterPro" id="IPR014013">
    <property type="entry name" value="Helic_SF1/SF2_ATP-bd_DinG/Rad3"/>
</dbReference>
<evidence type="ECO:0000256" key="4">
    <source>
        <dbReference type="ARBA" id="ARBA00016387"/>
    </source>
</evidence>
<comment type="cofactor">
    <cofactor evidence="1">
        <name>[4Fe-4S] cluster</name>
        <dbReference type="ChEBI" id="CHEBI:49883"/>
    </cofactor>
</comment>
<evidence type="ECO:0000259" key="24">
    <source>
        <dbReference type="PROSITE" id="PS51193"/>
    </source>
</evidence>
<dbReference type="EC" id="5.6.2.3" evidence="18"/>
<comment type="function">
    <text evidence="21">ATP-dependent DNA helicase important for chromosome transmission and normal cell cycle progression in G(2)/M. May have a role in changing DNA topology to allow the loading of proteins involved in maintaining sister chromatid cohesion in the vicinity of the centromeres. Has a specific role in chromosome segregation during meiosis II.</text>
</comment>
<dbReference type="FunFam" id="3.40.50.300:FF:001372">
    <property type="entry name" value="ATP-dependent DNA helicase chl1"/>
    <property type="match status" value="1"/>
</dbReference>
<evidence type="ECO:0000313" key="25">
    <source>
        <dbReference type="EMBL" id="KZF21810.1"/>
    </source>
</evidence>
<dbReference type="GeneID" id="28895702"/>
<keyword evidence="26" id="KW-1185">Reference proteome</keyword>
<evidence type="ECO:0000256" key="11">
    <source>
        <dbReference type="ARBA" id="ARBA00023004"/>
    </source>
</evidence>
<dbReference type="AlphaFoldDB" id="A0A165G6Y9"/>
<keyword evidence="11" id="KW-0408">Iron</keyword>
<evidence type="ECO:0000256" key="14">
    <source>
        <dbReference type="ARBA" id="ARBA00023235"/>
    </source>
</evidence>
<dbReference type="SMART" id="SM00491">
    <property type="entry name" value="HELICc2"/>
    <property type="match status" value="1"/>
</dbReference>
<dbReference type="GO" id="GO:0035861">
    <property type="term" value="C:site of double-strand break"/>
    <property type="evidence" value="ECO:0007669"/>
    <property type="project" value="EnsemblFungi"/>
</dbReference>
<evidence type="ECO:0000313" key="26">
    <source>
        <dbReference type="Proteomes" id="UP000076632"/>
    </source>
</evidence>
<dbReference type="InterPro" id="IPR027417">
    <property type="entry name" value="P-loop_NTPase"/>
</dbReference>
<evidence type="ECO:0000256" key="22">
    <source>
        <dbReference type="ARBA" id="ARBA00048954"/>
    </source>
</evidence>
<evidence type="ECO:0000256" key="15">
    <source>
        <dbReference type="ARBA" id="ARBA00023242"/>
    </source>
</evidence>
<dbReference type="GO" id="GO:0003677">
    <property type="term" value="F:DNA binding"/>
    <property type="evidence" value="ECO:0007669"/>
    <property type="project" value="UniProtKB-KW"/>
</dbReference>
<dbReference type="GO" id="GO:0000785">
    <property type="term" value="C:chromatin"/>
    <property type="evidence" value="ECO:0007669"/>
    <property type="project" value="EnsemblFungi"/>
</dbReference>
<dbReference type="GO" id="GO:0046872">
    <property type="term" value="F:metal ion binding"/>
    <property type="evidence" value="ECO:0007669"/>
    <property type="project" value="UniProtKB-KW"/>
</dbReference>
<evidence type="ECO:0000256" key="7">
    <source>
        <dbReference type="ARBA" id="ARBA00022741"/>
    </source>
</evidence>
<evidence type="ECO:0000256" key="12">
    <source>
        <dbReference type="ARBA" id="ARBA00023014"/>
    </source>
</evidence>
<dbReference type="GO" id="GO:0034085">
    <property type="term" value="P:establishment of sister chromatid cohesion"/>
    <property type="evidence" value="ECO:0007669"/>
    <property type="project" value="EnsemblFungi"/>
</dbReference>
<gene>
    <name evidence="25" type="ORF">L228DRAFT_231360</name>
</gene>
<dbReference type="GO" id="GO:0031571">
    <property type="term" value="P:mitotic G1 DNA damage checkpoint signaling"/>
    <property type="evidence" value="ECO:0007669"/>
    <property type="project" value="EnsemblFungi"/>
</dbReference>
<evidence type="ECO:0000256" key="1">
    <source>
        <dbReference type="ARBA" id="ARBA00001966"/>
    </source>
</evidence>
<evidence type="ECO:0000256" key="8">
    <source>
        <dbReference type="ARBA" id="ARBA00022801"/>
    </source>
</evidence>
<keyword evidence="13" id="KW-0238">DNA-binding</keyword>
<keyword evidence="10" id="KW-0067">ATP-binding</keyword>
<accession>A0A165G6Y9</accession>
<keyword evidence="7" id="KW-0547">Nucleotide-binding</keyword>
<dbReference type="PANTHER" id="PTHR11472">
    <property type="entry name" value="DNA REPAIR DEAD HELICASE RAD3/XP-D SUBFAMILY MEMBER"/>
    <property type="match status" value="1"/>
</dbReference>
<evidence type="ECO:0000256" key="2">
    <source>
        <dbReference type="ARBA" id="ARBA00004123"/>
    </source>
</evidence>
<keyword evidence="14" id="KW-0413">Isomerase</keyword>
<dbReference type="InterPro" id="IPR010614">
    <property type="entry name" value="RAD3-like_helicase_DEAD"/>
</dbReference>
<evidence type="ECO:0000256" key="13">
    <source>
        <dbReference type="ARBA" id="ARBA00023125"/>
    </source>
</evidence>
<name>A0A165G6Y9_XYLHT</name>
<dbReference type="SUPFAM" id="SSF52540">
    <property type="entry name" value="P-loop containing nucleoside triphosphate hydrolases"/>
    <property type="match status" value="1"/>
</dbReference>
<dbReference type="CDD" id="cd18788">
    <property type="entry name" value="SF2_C_XPD"/>
    <property type="match status" value="1"/>
</dbReference>
<dbReference type="FunCoup" id="A0A165G6Y9">
    <property type="interactions" value="960"/>
</dbReference>
<comment type="subcellular location">
    <subcellularLocation>
        <location evidence="2">Nucleus</location>
    </subcellularLocation>
</comment>
<dbReference type="InterPro" id="IPR013020">
    <property type="entry name" value="Rad3/Chl1-like"/>
</dbReference>
<dbReference type="GO" id="GO:0007064">
    <property type="term" value="P:mitotic sister chromatid cohesion"/>
    <property type="evidence" value="ECO:0007669"/>
    <property type="project" value="EnsemblFungi"/>
</dbReference>